<accession>A0ACB8T882</accession>
<evidence type="ECO:0000313" key="2">
    <source>
        <dbReference type="Proteomes" id="UP000814140"/>
    </source>
</evidence>
<sequence length="258" mass="29433">MAPYQPGRVFACLESMHTPARRALELPDVDSRTTYGNMSQWTAPTTVTSDPSKIRPCLILPKWGSYSTAELEVCVMGTFNKARRSELAAVYRHFNIPIFPHTEYGENDIYVKANVQWEKNAWVMAYPFVPTHPLLNPWRVGGVNAEVREVEWLKEYSNYLVEKWKVQIKDTAHLQRLQDNYRFIRGKAARRQKIDRMASQSIHEILENTTVVRAPQQGSRPAPTGDGSCVPLPRSPSRTVSHIYPLASSSVHGIVFFF</sequence>
<dbReference type="EMBL" id="MU277198">
    <property type="protein sequence ID" value="KAI0064679.1"/>
    <property type="molecule type" value="Genomic_DNA"/>
</dbReference>
<dbReference type="Proteomes" id="UP000814140">
    <property type="component" value="Unassembled WGS sequence"/>
</dbReference>
<keyword evidence="2" id="KW-1185">Reference proteome</keyword>
<comment type="caution">
    <text evidence="1">The sequence shown here is derived from an EMBL/GenBank/DDBJ whole genome shotgun (WGS) entry which is preliminary data.</text>
</comment>
<protein>
    <submittedName>
        <fullName evidence="1">Uncharacterized protein</fullName>
    </submittedName>
</protein>
<reference evidence="1" key="1">
    <citation type="submission" date="2021-03" db="EMBL/GenBank/DDBJ databases">
        <authorList>
            <consortium name="DOE Joint Genome Institute"/>
            <person name="Ahrendt S."/>
            <person name="Looney B.P."/>
            <person name="Miyauchi S."/>
            <person name="Morin E."/>
            <person name="Drula E."/>
            <person name="Courty P.E."/>
            <person name="Chicoki N."/>
            <person name="Fauchery L."/>
            <person name="Kohler A."/>
            <person name="Kuo A."/>
            <person name="Labutti K."/>
            <person name="Pangilinan J."/>
            <person name="Lipzen A."/>
            <person name="Riley R."/>
            <person name="Andreopoulos W."/>
            <person name="He G."/>
            <person name="Johnson J."/>
            <person name="Barry K.W."/>
            <person name="Grigoriev I.V."/>
            <person name="Nagy L."/>
            <person name="Hibbett D."/>
            <person name="Henrissat B."/>
            <person name="Matheny P.B."/>
            <person name="Labbe J."/>
            <person name="Martin F."/>
        </authorList>
    </citation>
    <scope>NUCLEOTIDE SEQUENCE</scope>
    <source>
        <strain evidence="1">HHB10654</strain>
    </source>
</reference>
<name>A0ACB8T882_9AGAM</name>
<evidence type="ECO:0000313" key="1">
    <source>
        <dbReference type="EMBL" id="KAI0064679.1"/>
    </source>
</evidence>
<proteinExistence type="predicted"/>
<gene>
    <name evidence="1" type="ORF">BV25DRAFT_279853</name>
</gene>
<organism evidence="1 2">
    <name type="scientific">Artomyces pyxidatus</name>
    <dbReference type="NCBI Taxonomy" id="48021"/>
    <lineage>
        <taxon>Eukaryota</taxon>
        <taxon>Fungi</taxon>
        <taxon>Dikarya</taxon>
        <taxon>Basidiomycota</taxon>
        <taxon>Agaricomycotina</taxon>
        <taxon>Agaricomycetes</taxon>
        <taxon>Russulales</taxon>
        <taxon>Auriscalpiaceae</taxon>
        <taxon>Artomyces</taxon>
    </lineage>
</organism>
<reference evidence="1" key="2">
    <citation type="journal article" date="2022" name="New Phytol.">
        <title>Evolutionary transition to the ectomycorrhizal habit in the genomes of a hyperdiverse lineage of mushroom-forming fungi.</title>
        <authorList>
            <person name="Looney B."/>
            <person name="Miyauchi S."/>
            <person name="Morin E."/>
            <person name="Drula E."/>
            <person name="Courty P.E."/>
            <person name="Kohler A."/>
            <person name="Kuo A."/>
            <person name="LaButti K."/>
            <person name="Pangilinan J."/>
            <person name="Lipzen A."/>
            <person name="Riley R."/>
            <person name="Andreopoulos W."/>
            <person name="He G."/>
            <person name="Johnson J."/>
            <person name="Nolan M."/>
            <person name="Tritt A."/>
            <person name="Barry K.W."/>
            <person name="Grigoriev I.V."/>
            <person name="Nagy L.G."/>
            <person name="Hibbett D."/>
            <person name="Henrissat B."/>
            <person name="Matheny P.B."/>
            <person name="Labbe J."/>
            <person name="Martin F.M."/>
        </authorList>
    </citation>
    <scope>NUCLEOTIDE SEQUENCE</scope>
    <source>
        <strain evidence="1">HHB10654</strain>
    </source>
</reference>